<dbReference type="InterPro" id="IPR011761">
    <property type="entry name" value="ATP-grasp"/>
</dbReference>
<keyword evidence="6 14" id="KW-0547">Nucleotide-binding</keyword>
<comment type="cofactor">
    <cofactor evidence="2">
        <name>Mg(2+)</name>
        <dbReference type="ChEBI" id="CHEBI:18420"/>
    </cofactor>
</comment>
<dbReference type="NCBIfam" id="NF002528">
    <property type="entry name" value="PRK01966.1-4"/>
    <property type="match status" value="1"/>
</dbReference>
<evidence type="ECO:0000256" key="11">
    <source>
        <dbReference type="ARBA" id="ARBA00023211"/>
    </source>
</evidence>
<dbReference type="InterPro" id="IPR005905">
    <property type="entry name" value="D_ala_D_ala"/>
</dbReference>
<dbReference type="HAMAP" id="MF_00047">
    <property type="entry name" value="Dala_Dala_lig"/>
    <property type="match status" value="1"/>
</dbReference>
<gene>
    <name evidence="13" type="primary">ddl</name>
    <name evidence="16" type="ORF">GCM10009819_05960</name>
</gene>
<evidence type="ECO:0000256" key="3">
    <source>
        <dbReference type="ARBA" id="ARBA00010871"/>
    </source>
</evidence>
<dbReference type="Proteomes" id="UP001501196">
    <property type="component" value="Unassembled WGS sequence"/>
</dbReference>
<dbReference type="Gene3D" id="3.30.470.20">
    <property type="entry name" value="ATP-grasp fold, B domain"/>
    <property type="match status" value="1"/>
</dbReference>
<keyword evidence="7 14" id="KW-0067">ATP-binding</keyword>
<evidence type="ECO:0000256" key="9">
    <source>
        <dbReference type="ARBA" id="ARBA00022960"/>
    </source>
</evidence>
<evidence type="ECO:0000256" key="14">
    <source>
        <dbReference type="PROSITE-ProRule" id="PRU00409"/>
    </source>
</evidence>
<dbReference type="PANTHER" id="PTHR23132">
    <property type="entry name" value="D-ALANINE--D-ALANINE LIGASE"/>
    <property type="match status" value="1"/>
</dbReference>
<dbReference type="SUPFAM" id="SSF56059">
    <property type="entry name" value="Glutathione synthetase ATP-binding domain-like"/>
    <property type="match status" value="1"/>
</dbReference>
<keyword evidence="17" id="KW-1185">Reference proteome</keyword>
<dbReference type="PANTHER" id="PTHR23132:SF25">
    <property type="entry name" value="D-ALANINE--D-ALANINE LIGASE A"/>
    <property type="match status" value="1"/>
</dbReference>
<dbReference type="Gene3D" id="3.40.50.20">
    <property type="match status" value="1"/>
</dbReference>
<dbReference type="Pfam" id="PF01820">
    <property type="entry name" value="Dala_Dala_lig_N"/>
    <property type="match status" value="1"/>
</dbReference>
<dbReference type="RefSeq" id="WP_344369331.1">
    <property type="nucleotide sequence ID" value="NZ_BAAAPW010000001.1"/>
</dbReference>
<comment type="pathway">
    <text evidence="13">Cell wall biogenesis; peptidoglycan biosynthesis.</text>
</comment>
<dbReference type="EC" id="6.3.2.4" evidence="13"/>
<keyword evidence="11" id="KW-0464">Manganese</keyword>
<comment type="similarity">
    <text evidence="3 13">Belongs to the D-alanine--D-alanine ligase family.</text>
</comment>
<reference evidence="16 17" key="1">
    <citation type="journal article" date="2019" name="Int. J. Syst. Evol. Microbiol.">
        <title>The Global Catalogue of Microorganisms (GCM) 10K type strain sequencing project: providing services to taxonomists for standard genome sequencing and annotation.</title>
        <authorList>
            <consortium name="The Broad Institute Genomics Platform"/>
            <consortium name="The Broad Institute Genome Sequencing Center for Infectious Disease"/>
            <person name="Wu L."/>
            <person name="Ma J."/>
        </authorList>
    </citation>
    <scope>NUCLEOTIDE SEQUENCE [LARGE SCALE GENOMIC DNA]</scope>
    <source>
        <strain evidence="16 17">JCM 15672</strain>
    </source>
</reference>
<dbReference type="InterPro" id="IPR011095">
    <property type="entry name" value="Dala_Dala_lig_C"/>
</dbReference>
<dbReference type="PROSITE" id="PS50975">
    <property type="entry name" value="ATP_GRASP"/>
    <property type="match status" value="1"/>
</dbReference>
<evidence type="ECO:0000256" key="6">
    <source>
        <dbReference type="ARBA" id="ARBA00022741"/>
    </source>
</evidence>
<evidence type="ECO:0000256" key="8">
    <source>
        <dbReference type="ARBA" id="ARBA00022842"/>
    </source>
</evidence>
<comment type="catalytic activity">
    <reaction evidence="13">
        <text>2 D-alanine + ATP = D-alanyl-D-alanine + ADP + phosphate + H(+)</text>
        <dbReference type="Rhea" id="RHEA:11224"/>
        <dbReference type="ChEBI" id="CHEBI:15378"/>
        <dbReference type="ChEBI" id="CHEBI:30616"/>
        <dbReference type="ChEBI" id="CHEBI:43474"/>
        <dbReference type="ChEBI" id="CHEBI:57416"/>
        <dbReference type="ChEBI" id="CHEBI:57822"/>
        <dbReference type="ChEBI" id="CHEBI:456216"/>
        <dbReference type="EC" id="6.3.2.4"/>
    </reaction>
</comment>
<dbReference type="Gene3D" id="3.30.1490.20">
    <property type="entry name" value="ATP-grasp fold, A domain"/>
    <property type="match status" value="1"/>
</dbReference>
<keyword evidence="4 13" id="KW-0436">Ligase</keyword>
<keyword evidence="10 13" id="KW-0573">Peptidoglycan synthesis</keyword>
<dbReference type="PIRSF" id="PIRSF039102">
    <property type="entry name" value="Ddl/VanB"/>
    <property type="match status" value="1"/>
</dbReference>
<dbReference type="InterPro" id="IPR000291">
    <property type="entry name" value="D-Ala_lig_Van_CS"/>
</dbReference>
<keyword evidence="12 13" id="KW-0961">Cell wall biogenesis/degradation</keyword>
<dbReference type="InterPro" id="IPR013815">
    <property type="entry name" value="ATP_grasp_subdomain_1"/>
</dbReference>
<comment type="cofactor">
    <cofactor evidence="1">
        <name>Mn(2+)</name>
        <dbReference type="ChEBI" id="CHEBI:29035"/>
    </cofactor>
</comment>
<evidence type="ECO:0000313" key="16">
    <source>
        <dbReference type="EMBL" id="GAA2025716.1"/>
    </source>
</evidence>
<feature type="domain" description="ATP-grasp" evidence="15">
    <location>
        <begin position="148"/>
        <end position="356"/>
    </location>
</feature>
<evidence type="ECO:0000256" key="4">
    <source>
        <dbReference type="ARBA" id="ARBA00022598"/>
    </source>
</evidence>
<dbReference type="PROSITE" id="PS00844">
    <property type="entry name" value="DALA_DALA_LIGASE_2"/>
    <property type="match status" value="1"/>
</dbReference>
<dbReference type="GO" id="GO:0016874">
    <property type="term" value="F:ligase activity"/>
    <property type="evidence" value="ECO:0007669"/>
    <property type="project" value="UniProtKB-KW"/>
</dbReference>
<evidence type="ECO:0000256" key="2">
    <source>
        <dbReference type="ARBA" id="ARBA00001946"/>
    </source>
</evidence>
<dbReference type="InterPro" id="IPR016185">
    <property type="entry name" value="PreATP-grasp_dom_sf"/>
</dbReference>
<proteinExistence type="inferred from homology"/>
<sequence length="364" mass="38852">MDKLRVVLLFGGRSSEHSISCATAGGVLRAIDRDRFEVIPVGITRDGAVVLEADDPERFALDPQHLPEVHDNGTRVHWPESAASRELTVATAGGETSSLGDVDVVFPILHGRFGEDGTVQGLFELIGLPYVGNGVLASAMGMDKHVTKTVLEGAGIAVAPWVTLTRAAWDRDRELWERRVRGLGLPAFVKPARGGSSVGVSRVADWGDLDAALDVAFAEDRTVLVEAAVAGREIECGVLESRDGGAPRVSVAGEIVLHDREFYDFDGKYLDAPGVELVCPADLGDGESAELQRVAQRAFEAIGGEGLARVDVFFDGAGFVVNEVNTLPGFTPISMFPTCWMNSGLTYPDLITELIELGVARGSR</sequence>
<name>A0ABN2U066_9MICO</name>
<evidence type="ECO:0000256" key="1">
    <source>
        <dbReference type="ARBA" id="ARBA00001936"/>
    </source>
</evidence>
<dbReference type="NCBIfam" id="TIGR01205">
    <property type="entry name" value="D_ala_D_alaTIGR"/>
    <property type="match status" value="1"/>
</dbReference>
<keyword evidence="13" id="KW-0963">Cytoplasm</keyword>
<accession>A0ABN2U066</accession>
<evidence type="ECO:0000313" key="17">
    <source>
        <dbReference type="Proteomes" id="UP001501196"/>
    </source>
</evidence>
<comment type="function">
    <text evidence="13">Cell wall formation.</text>
</comment>
<evidence type="ECO:0000256" key="5">
    <source>
        <dbReference type="ARBA" id="ARBA00022723"/>
    </source>
</evidence>
<dbReference type="Pfam" id="PF07478">
    <property type="entry name" value="Dala_Dala_lig_C"/>
    <property type="match status" value="1"/>
</dbReference>
<dbReference type="PROSITE" id="PS00843">
    <property type="entry name" value="DALA_DALA_LIGASE_1"/>
    <property type="match status" value="1"/>
</dbReference>
<evidence type="ECO:0000256" key="13">
    <source>
        <dbReference type="HAMAP-Rule" id="MF_00047"/>
    </source>
</evidence>
<dbReference type="InterPro" id="IPR011127">
    <property type="entry name" value="Dala_Dala_lig_N"/>
</dbReference>
<dbReference type="EMBL" id="BAAAPW010000001">
    <property type="protein sequence ID" value="GAA2025716.1"/>
    <property type="molecule type" value="Genomic_DNA"/>
</dbReference>
<comment type="subcellular location">
    <subcellularLocation>
        <location evidence="13">Cytoplasm</location>
    </subcellularLocation>
</comment>
<evidence type="ECO:0000259" key="15">
    <source>
        <dbReference type="PROSITE" id="PS50975"/>
    </source>
</evidence>
<evidence type="ECO:0000256" key="10">
    <source>
        <dbReference type="ARBA" id="ARBA00022984"/>
    </source>
</evidence>
<comment type="caution">
    <text evidence="16">The sequence shown here is derived from an EMBL/GenBank/DDBJ whole genome shotgun (WGS) entry which is preliminary data.</text>
</comment>
<keyword evidence="5" id="KW-0479">Metal-binding</keyword>
<keyword evidence="9 13" id="KW-0133">Cell shape</keyword>
<evidence type="ECO:0000256" key="7">
    <source>
        <dbReference type="ARBA" id="ARBA00022840"/>
    </source>
</evidence>
<protein>
    <recommendedName>
        <fullName evidence="13">D-alanine--D-alanine ligase</fullName>
        <ecNumber evidence="13">6.3.2.4</ecNumber>
    </recommendedName>
    <alternativeName>
        <fullName evidence="13">D-Ala-D-Ala ligase</fullName>
    </alternativeName>
    <alternativeName>
        <fullName evidence="13">D-alanylalanine synthetase</fullName>
    </alternativeName>
</protein>
<organism evidence="16 17">
    <name type="scientific">Agromyces tropicus</name>
    <dbReference type="NCBI Taxonomy" id="555371"/>
    <lineage>
        <taxon>Bacteria</taxon>
        <taxon>Bacillati</taxon>
        <taxon>Actinomycetota</taxon>
        <taxon>Actinomycetes</taxon>
        <taxon>Micrococcales</taxon>
        <taxon>Microbacteriaceae</taxon>
        <taxon>Agromyces</taxon>
    </lineage>
</organism>
<evidence type="ECO:0000256" key="12">
    <source>
        <dbReference type="ARBA" id="ARBA00023316"/>
    </source>
</evidence>
<keyword evidence="8" id="KW-0460">Magnesium</keyword>
<dbReference type="SUPFAM" id="SSF52440">
    <property type="entry name" value="PreATP-grasp domain"/>
    <property type="match status" value="1"/>
</dbReference>